<dbReference type="Proteomes" id="UP001642409">
    <property type="component" value="Unassembled WGS sequence"/>
</dbReference>
<name>A0AA86V5C6_9EUKA</name>
<evidence type="ECO:0000313" key="1">
    <source>
        <dbReference type="EMBL" id="CAI9976842.1"/>
    </source>
</evidence>
<dbReference type="AlphaFoldDB" id="A0AA86V5C6"/>
<reference evidence="1" key="1">
    <citation type="submission" date="2023-06" db="EMBL/GenBank/DDBJ databases">
        <authorList>
            <person name="Kurt Z."/>
        </authorList>
    </citation>
    <scope>NUCLEOTIDE SEQUENCE</scope>
</reference>
<keyword evidence="3" id="KW-1185">Reference proteome</keyword>
<protein>
    <submittedName>
        <fullName evidence="2">Hypothetical_protein</fullName>
    </submittedName>
</protein>
<reference evidence="2 3" key="2">
    <citation type="submission" date="2024-07" db="EMBL/GenBank/DDBJ databases">
        <authorList>
            <person name="Akdeniz Z."/>
        </authorList>
    </citation>
    <scope>NUCLEOTIDE SEQUENCE [LARGE SCALE GENOMIC DNA]</scope>
</reference>
<evidence type="ECO:0000313" key="3">
    <source>
        <dbReference type="Proteomes" id="UP001642409"/>
    </source>
</evidence>
<dbReference type="EMBL" id="CAXDID020000015">
    <property type="protein sequence ID" value="CAL5983354.1"/>
    <property type="molecule type" value="Genomic_DNA"/>
</dbReference>
<accession>A0AA86V5C6</accession>
<evidence type="ECO:0000313" key="2">
    <source>
        <dbReference type="EMBL" id="CAL5983354.1"/>
    </source>
</evidence>
<comment type="caution">
    <text evidence="1">The sequence shown here is derived from an EMBL/GenBank/DDBJ whole genome shotgun (WGS) entry which is preliminary data.</text>
</comment>
<proteinExistence type="predicted"/>
<dbReference type="EMBL" id="CATOUU010001174">
    <property type="protein sequence ID" value="CAI9976842.1"/>
    <property type="molecule type" value="Genomic_DNA"/>
</dbReference>
<gene>
    <name evidence="1" type="ORF">HINF_LOCUS64487</name>
    <name evidence="2" type="ORF">HINF_LOCUS7588</name>
</gene>
<organism evidence="1">
    <name type="scientific">Hexamita inflata</name>
    <dbReference type="NCBI Taxonomy" id="28002"/>
    <lineage>
        <taxon>Eukaryota</taxon>
        <taxon>Metamonada</taxon>
        <taxon>Diplomonadida</taxon>
        <taxon>Hexamitidae</taxon>
        <taxon>Hexamitinae</taxon>
        <taxon>Hexamita</taxon>
    </lineage>
</organism>
<sequence length="133" mass="15414">MQNIKTIPQILGRLNSITANLPALKSLEQSSEQQTNHYSDTGSQFDIFEPTNKSSVSSSIFKEVDRMWYLRTSSATQQSLVDKLHKSIHTLHIMFEAIQYLQDGIDNDFEKMNKLFGNEVKIIRYLKLKYKIL</sequence>